<feature type="transmembrane region" description="Helical" evidence="1">
    <location>
        <begin position="7"/>
        <end position="25"/>
    </location>
</feature>
<evidence type="ECO:0000313" key="3">
    <source>
        <dbReference type="Proteomes" id="UP000193623"/>
    </source>
</evidence>
<dbReference type="AlphaFoldDB" id="A0A1Y5RZN7"/>
<accession>A0A1Y5RZN7</accession>
<evidence type="ECO:0000256" key="1">
    <source>
        <dbReference type="SAM" id="Phobius"/>
    </source>
</evidence>
<gene>
    <name evidence="2" type="ORF">PSJ8397_01073</name>
</gene>
<keyword evidence="3" id="KW-1185">Reference proteome</keyword>
<protein>
    <submittedName>
        <fullName evidence="2">Uncharacterized protein</fullName>
    </submittedName>
</protein>
<feature type="transmembrane region" description="Helical" evidence="1">
    <location>
        <begin position="45"/>
        <end position="68"/>
    </location>
</feature>
<proteinExistence type="predicted"/>
<dbReference type="Proteomes" id="UP000193623">
    <property type="component" value="Unassembled WGS sequence"/>
</dbReference>
<reference evidence="2 3" key="1">
    <citation type="submission" date="2017-03" db="EMBL/GenBank/DDBJ databases">
        <authorList>
            <person name="Afonso C.L."/>
            <person name="Miller P.J."/>
            <person name="Scott M.A."/>
            <person name="Spackman E."/>
            <person name="Goraichik I."/>
            <person name="Dimitrov K.M."/>
            <person name="Suarez D.L."/>
            <person name="Swayne D.E."/>
        </authorList>
    </citation>
    <scope>NUCLEOTIDE SEQUENCE [LARGE SCALE GENOMIC DNA]</scope>
    <source>
        <strain evidence="2 3">CECT 8397</strain>
    </source>
</reference>
<keyword evidence="1" id="KW-1133">Transmembrane helix</keyword>
<name>A0A1Y5RZN7_9RHOB</name>
<evidence type="ECO:0000313" key="2">
    <source>
        <dbReference type="EMBL" id="SLN26650.1"/>
    </source>
</evidence>
<dbReference type="EMBL" id="FWFT01000002">
    <property type="protein sequence ID" value="SLN26650.1"/>
    <property type="molecule type" value="Genomic_DNA"/>
</dbReference>
<keyword evidence="1" id="KW-0472">Membrane</keyword>
<sequence>MTGILKAILFAIPSFAVAIFAAFFARLRFEQWLPPSGGTWNAVQVSLLTLLTFAATMWLCSRLATWWLQRQRKANK</sequence>
<keyword evidence="1" id="KW-0812">Transmembrane</keyword>
<organism evidence="2 3">
    <name type="scientific">Pseudooctadecabacter jejudonensis</name>
    <dbReference type="NCBI Taxonomy" id="1391910"/>
    <lineage>
        <taxon>Bacteria</taxon>
        <taxon>Pseudomonadati</taxon>
        <taxon>Pseudomonadota</taxon>
        <taxon>Alphaproteobacteria</taxon>
        <taxon>Rhodobacterales</taxon>
        <taxon>Paracoccaceae</taxon>
        <taxon>Pseudooctadecabacter</taxon>
    </lineage>
</organism>
<dbReference type="RefSeq" id="WP_085863553.1">
    <property type="nucleotide sequence ID" value="NZ_FWFT01000002.1"/>
</dbReference>